<protein>
    <submittedName>
        <fullName evidence="2">Uncharacterized protein</fullName>
    </submittedName>
</protein>
<dbReference type="Proteomes" id="UP000018144">
    <property type="component" value="Unassembled WGS sequence"/>
</dbReference>
<gene>
    <name evidence="2" type="ORF">PCON_12921</name>
</gene>
<accession>U4LSK3</accession>
<feature type="compositionally biased region" description="Low complexity" evidence="1">
    <location>
        <begin position="15"/>
        <end position="25"/>
    </location>
</feature>
<proteinExistence type="predicted"/>
<evidence type="ECO:0000256" key="1">
    <source>
        <dbReference type="SAM" id="MobiDB-lite"/>
    </source>
</evidence>
<keyword evidence="3" id="KW-1185">Reference proteome</keyword>
<reference evidence="2 3" key="1">
    <citation type="journal article" date="2013" name="PLoS Genet.">
        <title>The genome and development-dependent transcriptomes of Pyronema confluens: a window into fungal evolution.</title>
        <authorList>
            <person name="Traeger S."/>
            <person name="Altegoer F."/>
            <person name="Freitag M."/>
            <person name="Gabaldon T."/>
            <person name="Kempken F."/>
            <person name="Kumar A."/>
            <person name="Marcet-Houben M."/>
            <person name="Poggeler S."/>
            <person name="Stajich J.E."/>
            <person name="Nowrousian M."/>
        </authorList>
    </citation>
    <scope>NUCLEOTIDE SEQUENCE [LARGE SCALE GENOMIC DNA]</scope>
    <source>
        <strain evidence="3">CBS 100304</strain>
        <tissue evidence="2">Vegetative mycelium</tissue>
    </source>
</reference>
<dbReference type="EMBL" id="HF935806">
    <property type="protein sequence ID" value="CCX32300.1"/>
    <property type="molecule type" value="Genomic_DNA"/>
</dbReference>
<sequence>MSQNHSKRLERLRGELSSLESIIEGDPTGQNQNPSADPGSPMTRWKKESTREDGVFMGSIESEAVDGK</sequence>
<organism evidence="2 3">
    <name type="scientific">Pyronema omphalodes (strain CBS 100304)</name>
    <name type="common">Pyronema confluens</name>
    <dbReference type="NCBI Taxonomy" id="1076935"/>
    <lineage>
        <taxon>Eukaryota</taxon>
        <taxon>Fungi</taxon>
        <taxon>Dikarya</taxon>
        <taxon>Ascomycota</taxon>
        <taxon>Pezizomycotina</taxon>
        <taxon>Pezizomycetes</taxon>
        <taxon>Pezizales</taxon>
        <taxon>Pyronemataceae</taxon>
        <taxon>Pyronema</taxon>
    </lineage>
</organism>
<name>U4LSK3_PYROM</name>
<evidence type="ECO:0000313" key="3">
    <source>
        <dbReference type="Proteomes" id="UP000018144"/>
    </source>
</evidence>
<feature type="compositionally biased region" description="Basic and acidic residues" evidence="1">
    <location>
        <begin position="45"/>
        <end position="54"/>
    </location>
</feature>
<dbReference type="AlphaFoldDB" id="U4LSK3"/>
<evidence type="ECO:0000313" key="2">
    <source>
        <dbReference type="EMBL" id="CCX32300.1"/>
    </source>
</evidence>
<feature type="region of interest" description="Disordered" evidence="1">
    <location>
        <begin position="1"/>
        <end position="68"/>
    </location>
</feature>